<evidence type="ECO:0000313" key="3">
    <source>
        <dbReference type="EMBL" id="CAD9033648.1"/>
    </source>
</evidence>
<sequence>MVMSMALAMIGYYTYIHTYVCTYIHAHILTVQMLGHKDPHSTKKIPTKLQQKTTEAKTSIGLSLLDSDQLSWPSLLSFTPKHGHQIAYVHCKQAHKKKESPPTHIPGISHSYSTHPF</sequence>
<evidence type="ECO:0000313" key="4">
    <source>
        <dbReference type="EMBL" id="CAD9033649.1"/>
    </source>
</evidence>
<keyword evidence="2" id="KW-0812">Transmembrane</keyword>
<keyword evidence="2" id="KW-0472">Membrane</keyword>
<accession>A0A6U8KCJ1</accession>
<dbReference type="EMBL" id="HBGA01121456">
    <property type="protein sequence ID" value="CAD9033649.1"/>
    <property type="molecule type" value="Transcribed_RNA"/>
</dbReference>
<reference evidence="3" key="1">
    <citation type="submission" date="2021-01" db="EMBL/GenBank/DDBJ databases">
        <authorList>
            <person name="Corre E."/>
            <person name="Pelletier E."/>
            <person name="Niang G."/>
            <person name="Scheremetjew M."/>
            <person name="Finn R."/>
            <person name="Kale V."/>
            <person name="Holt S."/>
            <person name="Cochrane G."/>
            <person name="Meng A."/>
            <person name="Brown T."/>
            <person name="Cohen L."/>
        </authorList>
    </citation>
    <scope>NUCLEOTIDE SEQUENCE</scope>
    <source>
        <strain evidence="3">NIES-381</strain>
    </source>
</reference>
<organism evidence="3">
    <name type="scientific">Eutreptiella gymnastica</name>
    <dbReference type="NCBI Taxonomy" id="73025"/>
    <lineage>
        <taxon>Eukaryota</taxon>
        <taxon>Discoba</taxon>
        <taxon>Euglenozoa</taxon>
        <taxon>Euglenida</taxon>
        <taxon>Spirocuta</taxon>
        <taxon>Euglenophyceae</taxon>
        <taxon>Eutreptiales</taxon>
        <taxon>Eutreptiaceae</taxon>
        <taxon>Eutreptiella</taxon>
    </lineage>
</organism>
<evidence type="ECO:0000256" key="2">
    <source>
        <dbReference type="SAM" id="Phobius"/>
    </source>
</evidence>
<feature type="region of interest" description="Disordered" evidence="1">
    <location>
        <begin position="95"/>
        <end position="117"/>
    </location>
</feature>
<name>A0A6U8KCJ1_9EUGL</name>
<dbReference type="EMBL" id="HBGA01121449">
    <property type="protein sequence ID" value="CAD9033648.1"/>
    <property type="molecule type" value="Transcribed_RNA"/>
</dbReference>
<feature type="transmembrane region" description="Helical" evidence="2">
    <location>
        <begin position="12"/>
        <end position="34"/>
    </location>
</feature>
<protein>
    <submittedName>
        <fullName evidence="3">Uncharacterized protein</fullName>
    </submittedName>
</protein>
<evidence type="ECO:0000256" key="1">
    <source>
        <dbReference type="SAM" id="MobiDB-lite"/>
    </source>
</evidence>
<keyword evidence="2" id="KW-1133">Transmembrane helix</keyword>
<dbReference type="AlphaFoldDB" id="A0A6U8KCJ1"/>
<gene>
    <name evidence="3" type="ORF">EGYM00392_LOCUS44797</name>
    <name evidence="4" type="ORF">EGYM00392_LOCUS44798</name>
</gene>
<proteinExistence type="predicted"/>